<proteinExistence type="predicted"/>
<feature type="region of interest" description="Disordered" evidence="1">
    <location>
        <begin position="1"/>
        <end position="48"/>
    </location>
</feature>
<dbReference type="Proteomes" id="UP000799118">
    <property type="component" value="Unassembled WGS sequence"/>
</dbReference>
<accession>A0A6A4GTB1</accession>
<protein>
    <submittedName>
        <fullName evidence="2">Uncharacterized protein</fullName>
    </submittedName>
</protein>
<evidence type="ECO:0000313" key="2">
    <source>
        <dbReference type="EMBL" id="KAE9389001.1"/>
    </source>
</evidence>
<evidence type="ECO:0000313" key="3">
    <source>
        <dbReference type="Proteomes" id="UP000799118"/>
    </source>
</evidence>
<dbReference type="AlphaFoldDB" id="A0A6A4GTB1"/>
<keyword evidence="3" id="KW-1185">Reference proteome</keyword>
<organism evidence="2 3">
    <name type="scientific">Gymnopus androsaceus JB14</name>
    <dbReference type="NCBI Taxonomy" id="1447944"/>
    <lineage>
        <taxon>Eukaryota</taxon>
        <taxon>Fungi</taxon>
        <taxon>Dikarya</taxon>
        <taxon>Basidiomycota</taxon>
        <taxon>Agaricomycotina</taxon>
        <taxon>Agaricomycetes</taxon>
        <taxon>Agaricomycetidae</taxon>
        <taxon>Agaricales</taxon>
        <taxon>Marasmiineae</taxon>
        <taxon>Omphalotaceae</taxon>
        <taxon>Gymnopus</taxon>
    </lineage>
</organism>
<feature type="compositionally biased region" description="Polar residues" evidence="1">
    <location>
        <begin position="9"/>
        <end position="19"/>
    </location>
</feature>
<dbReference type="EMBL" id="ML769716">
    <property type="protein sequence ID" value="KAE9389001.1"/>
    <property type="molecule type" value="Genomic_DNA"/>
</dbReference>
<name>A0A6A4GTB1_9AGAR</name>
<reference evidence="2" key="1">
    <citation type="journal article" date="2019" name="Environ. Microbiol.">
        <title>Fungal ecological strategies reflected in gene transcription - a case study of two litter decomposers.</title>
        <authorList>
            <person name="Barbi F."/>
            <person name="Kohler A."/>
            <person name="Barry K."/>
            <person name="Baskaran P."/>
            <person name="Daum C."/>
            <person name="Fauchery L."/>
            <person name="Ihrmark K."/>
            <person name="Kuo A."/>
            <person name="LaButti K."/>
            <person name="Lipzen A."/>
            <person name="Morin E."/>
            <person name="Grigoriev I.V."/>
            <person name="Henrissat B."/>
            <person name="Lindahl B."/>
            <person name="Martin F."/>
        </authorList>
    </citation>
    <scope>NUCLEOTIDE SEQUENCE</scope>
    <source>
        <strain evidence="2">JB14</strain>
    </source>
</reference>
<gene>
    <name evidence="2" type="ORF">BT96DRAFT_1003678</name>
</gene>
<evidence type="ECO:0000256" key="1">
    <source>
        <dbReference type="SAM" id="MobiDB-lite"/>
    </source>
</evidence>
<sequence>MSEELNLKNGKSQETTGSIDTARGRETTPRPVRSSSTRPFDPFLDAPHRPIYPLPKRARIIGDHENDVNDVVECLTDAISVWLGSVWVPQRST</sequence>